<feature type="compositionally biased region" description="Acidic residues" evidence="1">
    <location>
        <begin position="213"/>
        <end position="225"/>
    </location>
</feature>
<dbReference type="Proteomes" id="UP000663854">
    <property type="component" value="Unassembled WGS sequence"/>
</dbReference>
<feature type="region of interest" description="Disordered" evidence="1">
    <location>
        <begin position="191"/>
        <end position="225"/>
    </location>
</feature>
<sequence>MPTGREFSEDLKQMMFRVILFVQNEKNGPTIPLYNVNERLNAMLGILKQSILNLKKEMKELQRRYNDEEEPEESPTKTATSLSIKQPHRKQTWSSSPLRVDEAAKQFDVEILRLPVRHAVLNPIELASAGVKNYIRDNNTKFRLVDIYNLAMEYLAAVDESLATSYFEKIRRYENTFKTADKYVQEVVETTLEESDDLETSDDNSSDDVSLNDSEDLDNNENSDA</sequence>
<evidence type="ECO:0000313" key="2">
    <source>
        <dbReference type="EMBL" id="CAF1467574.1"/>
    </source>
</evidence>
<dbReference type="GO" id="GO:0003676">
    <property type="term" value="F:nucleic acid binding"/>
    <property type="evidence" value="ECO:0007669"/>
    <property type="project" value="InterPro"/>
</dbReference>
<feature type="region of interest" description="Disordered" evidence="1">
    <location>
        <begin position="63"/>
        <end position="95"/>
    </location>
</feature>
<feature type="compositionally biased region" description="Acidic residues" evidence="1">
    <location>
        <begin position="191"/>
        <end position="206"/>
    </location>
</feature>
<organism evidence="5 6">
    <name type="scientific">Rotaria sordida</name>
    <dbReference type="NCBI Taxonomy" id="392033"/>
    <lineage>
        <taxon>Eukaryota</taxon>
        <taxon>Metazoa</taxon>
        <taxon>Spiralia</taxon>
        <taxon>Gnathifera</taxon>
        <taxon>Rotifera</taxon>
        <taxon>Eurotatoria</taxon>
        <taxon>Bdelloidea</taxon>
        <taxon>Philodinida</taxon>
        <taxon>Philodinidae</taxon>
        <taxon>Rotaria</taxon>
    </lineage>
</organism>
<evidence type="ECO:0000313" key="7">
    <source>
        <dbReference type="Proteomes" id="UP000663870"/>
    </source>
</evidence>
<evidence type="ECO:0000313" key="3">
    <source>
        <dbReference type="EMBL" id="CAF1473610.1"/>
    </source>
</evidence>
<proteinExistence type="predicted"/>
<comment type="caution">
    <text evidence="5">The sequence shown here is derived from an EMBL/GenBank/DDBJ whole genome shotgun (WGS) entry which is preliminary data.</text>
</comment>
<evidence type="ECO:0000313" key="5">
    <source>
        <dbReference type="EMBL" id="CAF4139528.1"/>
    </source>
</evidence>
<dbReference type="EMBL" id="CAJNOO010007772">
    <property type="protein sequence ID" value="CAF1473610.1"/>
    <property type="molecule type" value="Genomic_DNA"/>
</dbReference>
<protein>
    <submittedName>
        <fullName evidence="5">Uncharacterized protein</fullName>
    </submittedName>
</protein>
<name>A0A819XQW5_9BILA</name>
<evidence type="ECO:0000313" key="6">
    <source>
        <dbReference type="Proteomes" id="UP000663823"/>
    </source>
</evidence>
<dbReference type="EMBL" id="CAJNOH010007874">
    <property type="protein sequence ID" value="CAF1467574.1"/>
    <property type="molecule type" value="Genomic_DNA"/>
</dbReference>
<dbReference type="Gene3D" id="3.30.420.10">
    <property type="entry name" value="Ribonuclease H-like superfamily/Ribonuclease H"/>
    <property type="match status" value="1"/>
</dbReference>
<evidence type="ECO:0000313" key="4">
    <source>
        <dbReference type="EMBL" id="CAF1644026.1"/>
    </source>
</evidence>
<dbReference type="Proteomes" id="UP000663870">
    <property type="component" value="Unassembled WGS sequence"/>
</dbReference>
<reference evidence="5" key="1">
    <citation type="submission" date="2021-02" db="EMBL/GenBank/DDBJ databases">
        <authorList>
            <person name="Nowell W R."/>
        </authorList>
    </citation>
    <scope>NUCLEOTIDE SEQUENCE</scope>
</reference>
<dbReference type="EMBL" id="CAJOAX010014085">
    <property type="protein sequence ID" value="CAF4139528.1"/>
    <property type="molecule type" value="Genomic_DNA"/>
</dbReference>
<dbReference type="Proteomes" id="UP000663823">
    <property type="component" value="Unassembled WGS sequence"/>
</dbReference>
<dbReference type="EMBL" id="CAJNOL010009547">
    <property type="protein sequence ID" value="CAF1644026.1"/>
    <property type="molecule type" value="Genomic_DNA"/>
</dbReference>
<dbReference type="AlphaFoldDB" id="A0A819XQW5"/>
<gene>
    <name evidence="4" type="ORF">JXQ802_LOCUS53610</name>
    <name evidence="5" type="ORF">OTI717_LOCUS35665</name>
    <name evidence="2" type="ORF">PYM288_LOCUS37206</name>
    <name evidence="3" type="ORF">RFH988_LOCUS37655</name>
</gene>
<keyword evidence="7" id="KW-1185">Reference proteome</keyword>
<dbReference type="Proteomes" id="UP000663882">
    <property type="component" value="Unassembled WGS sequence"/>
</dbReference>
<dbReference type="InterPro" id="IPR036397">
    <property type="entry name" value="RNaseH_sf"/>
</dbReference>
<accession>A0A819XQW5</accession>
<evidence type="ECO:0000256" key="1">
    <source>
        <dbReference type="SAM" id="MobiDB-lite"/>
    </source>
</evidence>